<dbReference type="InterPro" id="IPR036388">
    <property type="entry name" value="WH-like_DNA-bd_sf"/>
</dbReference>
<keyword evidence="5" id="KW-0804">Transcription</keyword>
<dbReference type="Pfam" id="PF00072">
    <property type="entry name" value="Response_reg"/>
    <property type="match status" value="1"/>
</dbReference>
<keyword evidence="1 6" id="KW-0597">Phosphoprotein</keyword>
<feature type="DNA-binding region" description="OmpR/PhoB-type" evidence="7">
    <location>
        <begin position="128"/>
        <end position="228"/>
    </location>
</feature>
<evidence type="ECO:0000313" key="11">
    <source>
        <dbReference type="Proteomes" id="UP000731907"/>
    </source>
</evidence>
<evidence type="ECO:0000259" key="8">
    <source>
        <dbReference type="PROSITE" id="PS50110"/>
    </source>
</evidence>
<feature type="domain" description="OmpR/PhoB-type" evidence="9">
    <location>
        <begin position="128"/>
        <end position="228"/>
    </location>
</feature>
<dbReference type="PANTHER" id="PTHR48111">
    <property type="entry name" value="REGULATOR OF RPOS"/>
    <property type="match status" value="1"/>
</dbReference>
<evidence type="ECO:0000313" key="10">
    <source>
        <dbReference type="EMBL" id="MBU9696619.1"/>
    </source>
</evidence>
<keyword evidence="4 7" id="KW-0238">DNA-binding</keyword>
<dbReference type="Gene3D" id="3.40.50.2300">
    <property type="match status" value="1"/>
</dbReference>
<dbReference type="EMBL" id="JAAATX020000001">
    <property type="protein sequence ID" value="MBU9696619.1"/>
    <property type="molecule type" value="Genomic_DNA"/>
</dbReference>
<evidence type="ECO:0000259" key="9">
    <source>
        <dbReference type="PROSITE" id="PS51755"/>
    </source>
</evidence>
<dbReference type="SMART" id="SM00862">
    <property type="entry name" value="Trans_reg_C"/>
    <property type="match status" value="1"/>
</dbReference>
<dbReference type="Pfam" id="PF00486">
    <property type="entry name" value="Trans_reg_C"/>
    <property type="match status" value="1"/>
</dbReference>
<dbReference type="Gene3D" id="1.10.10.10">
    <property type="entry name" value="Winged helix-like DNA-binding domain superfamily/Winged helix DNA-binding domain"/>
    <property type="match status" value="1"/>
</dbReference>
<dbReference type="CDD" id="cd17574">
    <property type="entry name" value="REC_OmpR"/>
    <property type="match status" value="1"/>
</dbReference>
<dbReference type="InterPro" id="IPR001867">
    <property type="entry name" value="OmpR/PhoB-type_DNA-bd"/>
</dbReference>
<feature type="domain" description="Response regulatory" evidence="8">
    <location>
        <begin position="5"/>
        <end position="118"/>
    </location>
</feature>
<dbReference type="Proteomes" id="UP000731907">
    <property type="component" value="Unassembled WGS sequence"/>
</dbReference>
<dbReference type="InterPro" id="IPR016032">
    <property type="entry name" value="Sig_transdc_resp-reg_C-effctor"/>
</dbReference>
<proteinExistence type="predicted"/>
<evidence type="ECO:0000256" key="3">
    <source>
        <dbReference type="ARBA" id="ARBA00023015"/>
    </source>
</evidence>
<organism evidence="10 11">
    <name type="scientific">Paragemmobacter amnigenus</name>
    <dbReference type="NCBI Taxonomy" id="2852097"/>
    <lineage>
        <taxon>Bacteria</taxon>
        <taxon>Pseudomonadati</taxon>
        <taxon>Pseudomonadota</taxon>
        <taxon>Alphaproteobacteria</taxon>
        <taxon>Rhodobacterales</taxon>
        <taxon>Paracoccaceae</taxon>
        <taxon>Paragemmobacter</taxon>
    </lineage>
</organism>
<keyword evidence="3" id="KW-0805">Transcription regulation</keyword>
<dbReference type="InterPro" id="IPR039420">
    <property type="entry name" value="WalR-like"/>
</dbReference>
<gene>
    <name evidence="10" type="ORF">GU927_002040</name>
</gene>
<evidence type="ECO:0000256" key="6">
    <source>
        <dbReference type="PROSITE-ProRule" id="PRU00169"/>
    </source>
</evidence>
<dbReference type="PANTHER" id="PTHR48111:SF4">
    <property type="entry name" value="DNA-BINDING DUAL TRANSCRIPTIONAL REGULATOR OMPR"/>
    <property type="match status" value="1"/>
</dbReference>
<evidence type="ECO:0000256" key="5">
    <source>
        <dbReference type="ARBA" id="ARBA00023163"/>
    </source>
</evidence>
<evidence type="ECO:0000256" key="7">
    <source>
        <dbReference type="PROSITE-ProRule" id="PRU01091"/>
    </source>
</evidence>
<dbReference type="PROSITE" id="PS51755">
    <property type="entry name" value="OMPR_PHOB"/>
    <property type="match status" value="1"/>
</dbReference>
<dbReference type="InterPro" id="IPR001789">
    <property type="entry name" value="Sig_transdc_resp-reg_receiver"/>
</dbReference>
<sequence>MTLPRILVVDDDSRVRDVLREGLSNEGWIVHEASNRAELLETIRTHDVDLITLDLSLQHEDGLAIARELRSFRNVPILMITGRGAPFDRVTGLEHGADDYVAKPFLIREVVLRIRRLLGTYRQPLLQSEPIRFDHSTLDPNRGVVDGPDGVSVGLTWHEQKLLQLFAMNPNRVLSRDDIAIALTGREWSPMDRTIDVHVAHLRRKLANMSDVPKMIRSVRGVGYVFTAEVHPVA</sequence>
<comment type="caution">
    <text evidence="10">The sequence shown here is derived from an EMBL/GenBank/DDBJ whole genome shotgun (WGS) entry which is preliminary data.</text>
</comment>
<dbReference type="RefSeq" id="WP_161760658.1">
    <property type="nucleotide sequence ID" value="NZ_JAAATX020000001.1"/>
</dbReference>
<protein>
    <submittedName>
        <fullName evidence="10">Response regulator transcription factor</fullName>
    </submittedName>
</protein>
<evidence type="ECO:0000256" key="1">
    <source>
        <dbReference type="ARBA" id="ARBA00022553"/>
    </source>
</evidence>
<dbReference type="SUPFAM" id="SSF52172">
    <property type="entry name" value="CheY-like"/>
    <property type="match status" value="1"/>
</dbReference>
<name>A0ABS6IYM5_9RHOB</name>
<dbReference type="Gene3D" id="6.10.250.690">
    <property type="match status" value="1"/>
</dbReference>
<evidence type="ECO:0000256" key="4">
    <source>
        <dbReference type="ARBA" id="ARBA00023125"/>
    </source>
</evidence>
<keyword evidence="2" id="KW-0902">Two-component regulatory system</keyword>
<dbReference type="InterPro" id="IPR011006">
    <property type="entry name" value="CheY-like_superfamily"/>
</dbReference>
<evidence type="ECO:0000256" key="2">
    <source>
        <dbReference type="ARBA" id="ARBA00023012"/>
    </source>
</evidence>
<dbReference type="CDD" id="cd00383">
    <property type="entry name" value="trans_reg_C"/>
    <property type="match status" value="1"/>
</dbReference>
<reference evidence="10 11" key="1">
    <citation type="submission" date="2021-06" db="EMBL/GenBank/DDBJ databases">
        <title>Rhodobacteraceae bacterium strain HSP-20.</title>
        <authorList>
            <person name="Chen W.-M."/>
        </authorList>
    </citation>
    <scope>NUCLEOTIDE SEQUENCE [LARGE SCALE GENOMIC DNA]</scope>
    <source>
        <strain evidence="10 11">HSP-20</strain>
    </source>
</reference>
<dbReference type="PROSITE" id="PS50110">
    <property type="entry name" value="RESPONSE_REGULATORY"/>
    <property type="match status" value="1"/>
</dbReference>
<keyword evidence="11" id="KW-1185">Reference proteome</keyword>
<accession>A0ABS6IYM5</accession>
<dbReference type="SUPFAM" id="SSF46894">
    <property type="entry name" value="C-terminal effector domain of the bipartite response regulators"/>
    <property type="match status" value="1"/>
</dbReference>
<feature type="modified residue" description="4-aspartylphosphate" evidence="6">
    <location>
        <position position="54"/>
    </location>
</feature>
<dbReference type="SMART" id="SM00448">
    <property type="entry name" value="REC"/>
    <property type="match status" value="1"/>
</dbReference>